<evidence type="ECO:0000313" key="3">
    <source>
        <dbReference type="EMBL" id="USP81521.1"/>
    </source>
</evidence>
<dbReference type="InterPro" id="IPR041667">
    <property type="entry name" value="Cupin_8"/>
</dbReference>
<dbReference type="Gene3D" id="2.60.120.650">
    <property type="entry name" value="Cupin"/>
    <property type="match status" value="1"/>
</dbReference>
<dbReference type="EMBL" id="CP089280">
    <property type="protein sequence ID" value="USP81521.1"/>
    <property type="molecule type" value="Genomic_DNA"/>
</dbReference>
<dbReference type="OrthoDB" id="47172at2759"/>
<dbReference type="PANTHER" id="PTHR12461:SF101">
    <property type="entry name" value="TRNA WYBUTOSINE-SYNTHESIZING PROTEIN 4"/>
    <property type="match status" value="1"/>
</dbReference>
<reference evidence="3" key="1">
    <citation type="submission" date="2021-12" db="EMBL/GenBank/DDBJ databases">
        <title>Curvularia clavata genome.</title>
        <authorList>
            <person name="Cao Y."/>
        </authorList>
    </citation>
    <scope>NUCLEOTIDE SEQUENCE</scope>
    <source>
        <strain evidence="3">Yc1106</strain>
    </source>
</reference>
<dbReference type="InterPro" id="IPR003347">
    <property type="entry name" value="JmjC_dom"/>
</dbReference>
<protein>
    <recommendedName>
        <fullName evidence="2">JmjC domain-containing protein</fullName>
    </recommendedName>
</protein>
<dbReference type="PROSITE" id="PS51184">
    <property type="entry name" value="JMJC"/>
    <property type="match status" value="1"/>
</dbReference>
<name>A0A9Q8ZDY0_CURCL</name>
<feature type="domain" description="JmjC" evidence="2">
    <location>
        <begin position="349"/>
        <end position="541"/>
    </location>
</feature>
<dbReference type="FunFam" id="2.60.120.650:FF:000046">
    <property type="entry name" value="JmjC domain-containing protein D"/>
    <property type="match status" value="1"/>
</dbReference>
<dbReference type="SMART" id="SM00558">
    <property type="entry name" value="JmjC"/>
    <property type="match status" value="1"/>
</dbReference>
<feature type="region of interest" description="Disordered" evidence="1">
    <location>
        <begin position="326"/>
        <end position="345"/>
    </location>
</feature>
<gene>
    <name evidence="3" type="ORF">yc1106_08795</name>
</gene>
<proteinExistence type="predicted"/>
<dbReference type="Pfam" id="PF13621">
    <property type="entry name" value="Cupin_8"/>
    <property type="match status" value="1"/>
</dbReference>
<dbReference type="VEuPathDB" id="FungiDB:yc1106_08795"/>
<evidence type="ECO:0000259" key="2">
    <source>
        <dbReference type="PROSITE" id="PS51184"/>
    </source>
</evidence>
<dbReference type="PANTHER" id="PTHR12461">
    <property type="entry name" value="HYPOXIA-INDUCIBLE FACTOR 1 ALPHA INHIBITOR-RELATED"/>
    <property type="match status" value="1"/>
</dbReference>
<evidence type="ECO:0000256" key="1">
    <source>
        <dbReference type="SAM" id="MobiDB-lite"/>
    </source>
</evidence>
<dbReference type="AlphaFoldDB" id="A0A9Q8ZDY0"/>
<evidence type="ECO:0000313" key="4">
    <source>
        <dbReference type="Proteomes" id="UP001056012"/>
    </source>
</evidence>
<organism evidence="3 4">
    <name type="scientific">Curvularia clavata</name>
    <dbReference type="NCBI Taxonomy" id="95742"/>
    <lineage>
        <taxon>Eukaryota</taxon>
        <taxon>Fungi</taxon>
        <taxon>Dikarya</taxon>
        <taxon>Ascomycota</taxon>
        <taxon>Pezizomycotina</taxon>
        <taxon>Dothideomycetes</taxon>
        <taxon>Pleosporomycetidae</taxon>
        <taxon>Pleosporales</taxon>
        <taxon>Pleosporineae</taxon>
        <taxon>Pleosporaceae</taxon>
        <taxon>Curvularia</taxon>
    </lineage>
</organism>
<sequence length="541" mass="61315">MSWLSNGAEKAVKVLARATSQKVPALRNPTLTHHHCLQAYWKMNSDAPTLQEVIQLTRHELASPQNADPIRECGRAALALLPADPELALKLAYQKLHDVPYKEVKTCWRRLYTDASLWKVLKWADDGGEERHNDTSKNDWTDEVVRLLDMALILTGAPAREELVELWFAALEAILITEPQAEAASPERPVKRLKLSESCSSTQVPGNFPAELPDPAPVLRCPLQRKKELSLVAFQKKVGAVETHTPCIIEDAIQHWPALTDRPWNKPEYLLRQTLGGRRLVPVEVGKSYTDEGWGQRIITFREFMETYMLDGKRDKSVYEHKDGTVTVSKTKSNDNPQPDQNKSAKSVGYLAQHDLFAQIPSLRLDISIPDYCYCEPIPSPHLTHIKPVGKLEEPLLNAWFGPAGTISPLHTDPYHNILAQVVGYKYVRLYAPEETKRLYPRSVDESGVDMSNTSQVDLDEAMALFPAISCFQHTESDLETNSNTEDKLKKREFQDQFPEFENAPYFEGILGPGDCLYLPVGWWHYVRSLTPSFSVSFWFN</sequence>
<dbReference type="Proteomes" id="UP001056012">
    <property type="component" value="Chromosome 7"/>
</dbReference>
<keyword evidence="4" id="KW-1185">Reference proteome</keyword>
<accession>A0A9Q8ZDY0</accession>
<dbReference type="SUPFAM" id="SSF51197">
    <property type="entry name" value="Clavaminate synthase-like"/>
    <property type="match status" value="1"/>
</dbReference>